<comment type="similarity">
    <text evidence="1">Belongs to the LysR transcriptional regulatory family.</text>
</comment>
<keyword evidence="4" id="KW-0804">Transcription</keyword>
<dbReference type="InterPro" id="IPR000847">
    <property type="entry name" value="LysR_HTH_N"/>
</dbReference>
<dbReference type="RefSeq" id="WP_048389645.1">
    <property type="nucleotide sequence ID" value="NZ_JBQQFY010000058.1"/>
</dbReference>
<dbReference type="PRINTS" id="PR00039">
    <property type="entry name" value="HTHLYSR"/>
</dbReference>
<gene>
    <name evidence="7" type="ORF">GHO28_12225</name>
    <name evidence="6" type="ORF">GHO37_19140</name>
</gene>
<keyword evidence="3" id="KW-0238">DNA-binding</keyword>
<dbReference type="PROSITE" id="PS50931">
    <property type="entry name" value="HTH_LYSR"/>
    <property type="match status" value="1"/>
</dbReference>
<name>A0A6A7Z3K9_9PSED</name>
<evidence type="ECO:0000259" key="5">
    <source>
        <dbReference type="PROSITE" id="PS50931"/>
    </source>
</evidence>
<evidence type="ECO:0000256" key="3">
    <source>
        <dbReference type="ARBA" id="ARBA00023125"/>
    </source>
</evidence>
<evidence type="ECO:0000256" key="2">
    <source>
        <dbReference type="ARBA" id="ARBA00023015"/>
    </source>
</evidence>
<dbReference type="AlphaFoldDB" id="A0A6A7Z3K9"/>
<proteinExistence type="inferred from homology"/>
<comment type="caution">
    <text evidence="7">The sequence shown here is derived from an EMBL/GenBank/DDBJ whole genome shotgun (WGS) entry which is preliminary data.</text>
</comment>
<dbReference type="Gene3D" id="3.40.190.290">
    <property type="match status" value="1"/>
</dbReference>
<evidence type="ECO:0000256" key="1">
    <source>
        <dbReference type="ARBA" id="ARBA00009437"/>
    </source>
</evidence>
<dbReference type="EMBL" id="WIVV01000048">
    <property type="protein sequence ID" value="MQU43266.1"/>
    <property type="molecule type" value="Genomic_DNA"/>
</dbReference>
<evidence type="ECO:0000313" key="8">
    <source>
        <dbReference type="Proteomes" id="UP000447574"/>
    </source>
</evidence>
<evidence type="ECO:0000313" key="6">
    <source>
        <dbReference type="EMBL" id="MQT76403.1"/>
    </source>
</evidence>
<organism evidence="7 9">
    <name type="scientific">Pseudomonas helleri</name>
    <dbReference type="NCBI Taxonomy" id="1608996"/>
    <lineage>
        <taxon>Bacteria</taxon>
        <taxon>Pseudomonadati</taxon>
        <taxon>Pseudomonadota</taxon>
        <taxon>Gammaproteobacteria</taxon>
        <taxon>Pseudomonadales</taxon>
        <taxon>Pseudomonadaceae</taxon>
        <taxon>Pseudomonas</taxon>
    </lineage>
</organism>
<evidence type="ECO:0000313" key="7">
    <source>
        <dbReference type="EMBL" id="MQU43266.1"/>
    </source>
</evidence>
<dbReference type="SUPFAM" id="SSF53850">
    <property type="entry name" value="Periplasmic binding protein-like II"/>
    <property type="match status" value="1"/>
</dbReference>
<dbReference type="PANTHER" id="PTHR30537:SF17">
    <property type="entry name" value="LYSR-FAMILY REGULATORY PROTEIN"/>
    <property type="match status" value="1"/>
</dbReference>
<dbReference type="Proteomes" id="UP000447574">
    <property type="component" value="Unassembled WGS sequence"/>
</dbReference>
<dbReference type="InterPro" id="IPR036388">
    <property type="entry name" value="WH-like_DNA-bd_sf"/>
</dbReference>
<evidence type="ECO:0000313" key="9">
    <source>
        <dbReference type="Proteomes" id="UP000466863"/>
    </source>
</evidence>
<sequence>MAFDRLEAMRAFCRIVEVGSFSRAAESLNLAKTTVSGQVQALEQLLGMKLLHRTTRKVSATTEGAAYYRRARAILEDVNELEASLSPSRNAIRGHVKIEMPSPVGTLLIAPSLPDFTQQFPQIHLEISCDERIVDLVEEGVDCAIRVGQVSDQNLICRPVGLMRYCFCAAPSYLAGAPALDTPFDLPAHKHLGFKFPATNRRHLPTLTRGEESFTLDQLPTLYFNSGGTATAATVAGLGVAFLPRAEADAHLQRGTLIEVLADWPMESLPISLVYPQTRDLSARVRALLDWTTALMASNPLWAPE</sequence>
<accession>A0A6A7Z3K9</accession>
<protein>
    <submittedName>
        <fullName evidence="7">LysR family transcriptional regulator</fullName>
    </submittedName>
</protein>
<dbReference type="GO" id="GO:0043565">
    <property type="term" value="F:sequence-specific DNA binding"/>
    <property type="evidence" value="ECO:0007669"/>
    <property type="project" value="TreeGrafter"/>
</dbReference>
<dbReference type="Proteomes" id="UP000466863">
    <property type="component" value="Unassembled WGS sequence"/>
</dbReference>
<reference evidence="8 9" key="1">
    <citation type="submission" date="2019-10" db="EMBL/GenBank/DDBJ databases">
        <title>Evaluation of single-gene subtyping targets for Pseudomonas.</title>
        <authorList>
            <person name="Reichler S.J."/>
            <person name="Orsi R.H."/>
            <person name="Wiedmann M."/>
            <person name="Martin N.H."/>
            <person name="Murphy S.I."/>
        </authorList>
    </citation>
    <scope>NUCLEOTIDE SEQUENCE [LARGE SCALE GENOMIC DNA]</scope>
    <source>
        <strain evidence="7 9">FSL R10-1876</strain>
        <strain evidence="6 8">FSL R10-2932</strain>
    </source>
</reference>
<evidence type="ECO:0000256" key="4">
    <source>
        <dbReference type="ARBA" id="ARBA00023163"/>
    </source>
</evidence>
<dbReference type="EMBL" id="WIWF01000086">
    <property type="protein sequence ID" value="MQT76403.1"/>
    <property type="molecule type" value="Genomic_DNA"/>
</dbReference>
<dbReference type="GO" id="GO:0003700">
    <property type="term" value="F:DNA-binding transcription factor activity"/>
    <property type="evidence" value="ECO:0007669"/>
    <property type="project" value="InterPro"/>
</dbReference>
<dbReference type="FunFam" id="1.10.10.10:FF:000001">
    <property type="entry name" value="LysR family transcriptional regulator"/>
    <property type="match status" value="1"/>
</dbReference>
<keyword evidence="2" id="KW-0805">Transcription regulation</keyword>
<dbReference type="InterPro" id="IPR058163">
    <property type="entry name" value="LysR-type_TF_proteobact-type"/>
</dbReference>
<dbReference type="PANTHER" id="PTHR30537">
    <property type="entry name" value="HTH-TYPE TRANSCRIPTIONAL REGULATOR"/>
    <property type="match status" value="1"/>
</dbReference>
<feature type="domain" description="HTH lysR-type" evidence="5">
    <location>
        <begin position="4"/>
        <end position="61"/>
    </location>
</feature>
<dbReference type="Gene3D" id="1.10.10.10">
    <property type="entry name" value="Winged helix-like DNA-binding domain superfamily/Winged helix DNA-binding domain"/>
    <property type="match status" value="1"/>
</dbReference>
<dbReference type="SUPFAM" id="SSF46785">
    <property type="entry name" value="Winged helix' DNA-binding domain"/>
    <property type="match status" value="1"/>
</dbReference>
<dbReference type="InterPro" id="IPR005119">
    <property type="entry name" value="LysR_subst-bd"/>
</dbReference>
<dbReference type="Pfam" id="PF03466">
    <property type="entry name" value="LysR_substrate"/>
    <property type="match status" value="1"/>
</dbReference>
<dbReference type="InterPro" id="IPR036390">
    <property type="entry name" value="WH_DNA-bd_sf"/>
</dbReference>
<dbReference type="GO" id="GO:0006351">
    <property type="term" value="P:DNA-templated transcription"/>
    <property type="evidence" value="ECO:0007669"/>
    <property type="project" value="TreeGrafter"/>
</dbReference>
<dbReference type="Pfam" id="PF00126">
    <property type="entry name" value="HTH_1"/>
    <property type="match status" value="1"/>
</dbReference>